<name>R7QMQ7_CHOCR</name>
<dbReference type="RefSeq" id="XP_005719290.1">
    <property type="nucleotide sequence ID" value="XM_005719233.1"/>
</dbReference>
<dbReference type="AlphaFoldDB" id="R7QMQ7"/>
<dbReference type="GeneID" id="17327007"/>
<sequence length="143" mass="15011">MLSTMRFFPAGEKGSSEGLCLSPTAPWTAPLNCNALPMDLLSILGSSSPFSCIIATAAGPLLGDKESLGARGGVRTCFCGFPLCASSAVAAFLFFLCFTASMCWSTGVFPWTCALQCRHVHTSVAICLRPSSANLFLASTKTR</sequence>
<proteinExistence type="predicted"/>
<dbReference type="EMBL" id="HG002024">
    <property type="protein sequence ID" value="CDF39379.1"/>
    <property type="molecule type" value="Genomic_DNA"/>
</dbReference>
<dbReference type="Proteomes" id="UP000012073">
    <property type="component" value="Unassembled WGS sequence"/>
</dbReference>
<evidence type="ECO:0000313" key="1">
    <source>
        <dbReference type="EMBL" id="CDF39379.1"/>
    </source>
</evidence>
<dbReference type="Gramene" id="CDF39379">
    <property type="protein sequence ID" value="CDF39379"/>
    <property type="gene ID" value="CHC_T00000242001"/>
</dbReference>
<evidence type="ECO:0000313" key="2">
    <source>
        <dbReference type="Proteomes" id="UP000012073"/>
    </source>
</evidence>
<dbReference type="KEGG" id="ccp:CHC_T00000242001"/>
<accession>R7QMQ7</accession>
<keyword evidence="2" id="KW-1185">Reference proteome</keyword>
<organism evidence="1 2">
    <name type="scientific">Chondrus crispus</name>
    <name type="common">Carrageen Irish moss</name>
    <name type="synonym">Polymorpha crispa</name>
    <dbReference type="NCBI Taxonomy" id="2769"/>
    <lineage>
        <taxon>Eukaryota</taxon>
        <taxon>Rhodophyta</taxon>
        <taxon>Florideophyceae</taxon>
        <taxon>Rhodymeniophycidae</taxon>
        <taxon>Gigartinales</taxon>
        <taxon>Gigartinaceae</taxon>
        <taxon>Chondrus</taxon>
    </lineage>
</organism>
<protein>
    <submittedName>
        <fullName evidence="1">Uncharacterized protein</fullName>
    </submittedName>
</protein>
<gene>
    <name evidence="1" type="ORF">CHC_T00000242001</name>
</gene>
<reference evidence="2" key="1">
    <citation type="journal article" date="2013" name="Proc. Natl. Acad. Sci. U.S.A.">
        <title>Genome structure and metabolic features in the red seaweed Chondrus crispus shed light on evolution of the Archaeplastida.</title>
        <authorList>
            <person name="Collen J."/>
            <person name="Porcel B."/>
            <person name="Carre W."/>
            <person name="Ball S.G."/>
            <person name="Chaparro C."/>
            <person name="Tonon T."/>
            <person name="Barbeyron T."/>
            <person name="Michel G."/>
            <person name="Noel B."/>
            <person name="Valentin K."/>
            <person name="Elias M."/>
            <person name="Artiguenave F."/>
            <person name="Arun A."/>
            <person name="Aury J.M."/>
            <person name="Barbosa-Neto J.F."/>
            <person name="Bothwell J.H."/>
            <person name="Bouget F.Y."/>
            <person name="Brillet L."/>
            <person name="Cabello-Hurtado F."/>
            <person name="Capella-Gutierrez S."/>
            <person name="Charrier B."/>
            <person name="Cladiere L."/>
            <person name="Cock J.M."/>
            <person name="Coelho S.M."/>
            <person name="Colleoni C."/>
            <person name="Czjzek M."/>
            <person name="Da Silva C."/>
            <person name="Delage L."/>
            <person name="Denoeud F."/>
            <person name="Deschamps P."/>
            <person name="Dittami S.M."/>
            <person name="Gabaldon T."/>
            <person name="Gachon C.M."/>
            <person name="Groisillier A."/>
            <person name="Herve C."/>
            <person name="Jabbari K."/>
            <person name="Katinka M."/>
            <person name="Kloareg B."/>
            <person name="Kowalczyk N."/>
            <person name="Labadie K."/>
            <person name="Leblanc C."/>
            <person name="Lopez P.J."/>
            <person name="McLachlan D.H."/>
            <person name="Meslet-Cladiere L."/>
            <person name="Moustafa A."/>
            <person name="Nehr Z."/>
            <person name="Nyvall Collen P."/>
            <person name="Panaud O."/>
            <person name="Partensky F."/>
            <person name="Poulain J."/>
            <person name="Rensing S.A."/>
            <person name="Rousvoal S."/>
            <person name="Samson G."/>
            <person name="Symeonidi A."/>
            <person name="Weissenbach J."/>
            <person name="Zambounis A."/>
            <person name="Wincker P."/>
            <person name="Boyen C."/>
        </authorList>
    </citation>
    <scope>NUCLEOTIDE SEQUENCE [LARGE SCALE GENOMIC DNA]</scope>
    <source>
        <strain evidence="2">cv. Stackhouse</strain>
    </source>
</reference>